<proteinExistence type="predicted"/>
<keyword evidence="1" id="KW-0677">Repeat</keyword>
<dbReference type="PANTHER" id="PTHR24171:SF11">
    <property type="entry name" value="26S PROTEASOME NON-ATPASE REGULATORY SUBUNIT 10"/>
    <property type="match status" value="1"/>
</dbReference>
<dbReference type="KEGG" id="hna:Hneap_2291"/>
<gene>
    <name evidence="6" type="ordered locus">Hneap_2291</name>
</gene>
<dbReference type="Proteomes" id="UP000009102">
    <property type="component" value="Chromosome"/>
</dbReference>
<dbReference type="eggNOG" id="COG1651">
    <property type="taxonomic scope" value="Bacteria"/>
</dbReference>
<dbReference type="GO" id="GO:0004842">
    <property type="term" value="F:ubiquitin-protein transferase activity"/>
    <property type="evidence" value="ECO:0007669"/>
    <property type="project" value="TreeGrafter"/>
</dbReference>
<name>D0KWY1_HALNC</name>
<evidence type="ECO:0000256" key="5">
    <source>
        <dbReference type="SAM" id="SignalP"/>
    </source>
</evidence>
<dbReference type="EMBL" id="CP001801">
    <property type="protein sequence ID" value="ACX97101.1"/>
    <property type="molecule type" value="Genomic_DNA"/>
</dbReference>
<dbReference type="PANTHER" id="PTHR24171">
    <property type="entry name" value="ANKYRIN REPEAT DOMAIN-CONTAINING PROTEIN 39-RELATED"/>
    <property type="match status" value="1"/>
</dbReference>
<dbReference type="SUPFAM" id="SSF48403">
    <property type="entry name" value="Ankyrin repeat"/>
    <property type="match status" value="1"/>
</dbReference>
<evidence type="ECO:0000256" key="1">
    <source>
        <dbReference type="ARBA" id="ARBA00022737"/>
    </source>
</evidence>
<dbReference type="GO" id="GO:0085020">
    <property type="term" value="P:protein K6-linked ubiquitination"/>
    <property type="evidence" value="ECO:0007669"/>
    <property type="project" value="TreeGrafter"/>
</dbReference>
<sequence length="533" mass="57397">MHFKFLSTLGKRLSVLGAATLALTITACGGASSGTSITNTVWSASMMKNTDQASDQTGEPFRLNGRSAASVFSDSKVAELANEACDGAATKVKPLVQAGADVNGQGTQGITPLIWAMSCHNYAGISALLEQGANPNLPMANGSTAVYLAAGGSDPKILPLLLDHGGNPKEMKVFDHINNRHVYKSPLMNAAQMDRFENVKLLVTRGANVYYIEGPIPGCPFCGLTPLDVVKKPEIAIYLIRHSPDNKVRLQRYADFWWYHYSLLTPEERYKKYPDDYQASSELLQLLAERGVVPEDPAAPEEPPPSGSAEPQTKKDANQAKLDAFLKQREAEGQPCANGMAELGANGAPRCARLNPGAISATEWHQVKALSGVATQAGNKAPALYVFFDPNCPPCAQLWQSRVSGKPFGDVPAVWIPVAYYSTDSLGKAAAILRQGDRAALERNFGAGYNVTKESGGITPVQPTRAESRHIAESRALWKDLGGGTPMLVFQTANGELIRFMGFPKNNISTLETIVQSLKQPKSKQPKLTPYKP</sequence>
<evidence type="ECO:0000313" key="6">
    <source>
        <dbReference type="EMBL" id="ACX97101.1"/>
    </source>
</evidence>
<feature type="repeat" description="ANK" evidence="3">
    <location>
        <begin position="141"/>
        <end position="173"/>
    </location>
</feature>
<evidence type="ECO:0000256" key="2">
    <source>
        <dbReference type="ARBA" id="ARBA00023043"/>
    </source>
</evidence>
<dbReference type="Gene3D" id="1.25.40.20">
    <property type="entry name" value="Ankyrin repeat-containing domain"/>
    <property type="match status" value="1"/>
</dbReference>
<evidence type="ECO:0000256" key="4">
    <source>
        <dbReference type="SAM" id="MobiDB-lite"/>
    </source>
</evidence>
<dbReference type="HOGENOM" id="CLU_513666_0_0_6"/>
<dbReference type="SUPFAM" id="SSF52833">
    <property type="entry name" value="Thioredoxin-like"/>
    <property type="match status" value="1"/>
</dbReference>
<keyword evidence="5" id="KW-0732">Signal</keyword>
<evidence type="ECO:0000313" key="7">
    <source>
        <dbReference type="Proteomes" id="UP000009102"/>
    </source>
</evidence>
<dbReference type="STRING" id="555778.Hneap_2291"/>
<feature type="signal peptide" evidence="5">
    <location>
        <begin position="1"/>
        <end position="27"/>
    </location>
</feature>
<dbReference type="OrthoDB" id="6912612at2"/>
<dbReference type="RefSeq" id="WP_012825132.1">
    <property type="nucleotide sequence ID" value="NC_013422.1"/>
</dbReference>
<feature type="region of interest" description="Disordered" evidence="4">
    <location>
        <begin position="295"/>
        <end position="315"/>
    </location>
</feature>
<dbReference type="InterPro" id="IPR002110">
    <property type="entry name" value="Ankyrin_rpt"/>
</dbReference>
<dbReference type="Gene3D" id="3.40.30.10">
    <property type="entry name" value="Glutaredoxin"/>
    <property type="match status" value="1"/>
</dbReference>
<dbReference type="InterPro" id="IPR036770">
    <property type="entry name" value="Ankyrin_rpt-contain_sf"/>
</dbReference>
<dbReference type="eggNOG" id="COG0666">
    <property type="taxonomic scope" value="Bacteria"/>
</dbReference>
<dbReference type="AlphaFoldDB" id="D0KWY1"/>
<dbReference type="PROSITE" id="PS50088">
    <property type="entry name" value="ANK_REPEAT"/>
    <property type="match status" value="1"/>
</dbReference>
<reference evidence="6 7" key="1">
    <citation type="submission" date="2009-10" db="EMBL/GenBank/DDBJ databases">
        <title>Complete sequence of Halothiobacillus neapolitanus c2.</title>
        <authorList>
            <consortium name="US DOE Joint Genome Institute"/>
            <person name="Lucas S."/>
            <person name="Copeland A."/>
            <person name="Lapidus A."/>
            <person name="Glavina del Rio T."/>
            <person name="Tice H."/>
            <person name="Bruce D."/>
            <person name="Goodwin L."/>
            <person name="Pitluck S."/>
            <person name="Davenport K."/>
            <person name="Brettin T."/>
            <person name="Detter J.C."/>
            <person name="Han C."/>
            <person name="Tapia R."/>
            <person name="Larimer F."/>
            <person name="Land M."/>
            <person name="Hauser L."/>
            <person name="Kyrpides N."/>
            <person name="Mikhailova N."/>
            <person name="Kerfeld C."/>
            <person name="Cannon G."/>
            <person name="Heinhort S."/>
        </authorList>
    </citation>
    <scope>NUCLEOTIDE SEQUENCE [LARGE SCALE GENOMIC DNA]</scope>
    <source>
        <strain evidence="7">ATCC 23641 / c2</strain>
    </source>
</reference>
<keyword evidence="7" id="KW-1185">Reference proteome</keyword>
<evidence type="ECO:0000256" key="3">
    <source>
        <dbReference type="PROSITE-ProRule" id="PRU00023"/>
    </source>
</evidence>
<accession>D0KWY1</accession>
<feature type="chain" id="PRO_5003010774" evidence="5">
    <location>
        <begin position="28"/>
        <end position="533"/>
    </location>
</feature>
<dbReference type="PROSITE" id="PS51257">
    <property type="entry name" value="PROKAR_LIPOPROTEIN"/>
    <property type="match status" value="1"/>
</dbReference>
<dbReference type="Pfam" id="PF12796">
    <property type="entry name" value="Ank_2"/>
    <property type="match status" value="1"/>
</dbReference>
<dbReference type="InterPro" id="IPR036249">
    <property type="entry name" value="Thioredoxin-like_sf"/>
</dbReference>
<dbReference type="SMART" id="SM00248">
    <property type="entry name" value="ANK"/>
    <property type="match status" value="3"/>
</dbReference>
<keyword evidence="2 3" id="KW-0040">ANK repeat</keyword>
<organism evidence="6 7">
    <name type="scientific">Halothiobacillus neapolitanus (strain ATCC 23641 / DSM 15147 / CIP 104769 / NCIMB 8539 / c2)</name>
    <name type="common">Thiobacillus neapolitanus</name>
    <dbReference type="NCBI Taxonomy" id="555778"/>
    <lineage>
        <taxon>Bacteria</taxon>
        <taxon>Pseudomonadati</taxon>
        <taxon>Pseudomonadota</taxon>
        <taxon>Gammaproteobacteria</taxon>
        <taxon>Chromatiales</taxon>
        <taxon>Halothiobacillaceae</taxon>
        <taxon>Halothiobacillus</taxon>
    </lineage>
</organism>
<protein>
    <submittedName>
        <fullName evidence="6">Ankyrin</fullName>
    </submittedName>
</protein>